<accession>A0ABN9UCK4</accession>
<organism evidence="2 3">
    <name type="scientific">Prorocentrum cordatum</name>
    <dbReference type="NCBI Taxonomy" id="2364126"/>
    <lineage>
        <taxon>Eukaryota</taxon>
        <taxon>Sar</taxon>
        <taxon>Alveolata</taxon>
        <taxon>Dinophyceae</taxon>
        <taxon>Prorocentrales</taxon>
        <taxon>Prorocentraceae</taxon>
        <taxon>Prorocentrum</taxon>
    </lineage>
</organism>
<feature type="region of interest" description="Disordered" evidence="1">
    <location>
        <begin position="50"/>
        <end position="90"/>
    </location>
</feature>
<dbReference type="EMBL" id="CAUYUJ010015705">
    <property type="protein sequence ID" value="CAK0857174.1"/>
    <property type="molecule type" value="Genomic_DNA"/>
</dbReference>
<feature type="region of interest" description="Disordered" evidence="1">
    <location>
        <begin position="283"/>
        <end position="412"/>
    </location>
</feature>
<proteinExistence type="predicted"/>
<reference evidence="2" key="1">
    <citation type="submission" date="2023-10" db="EMBL/GenBank/DDBJ databases">
        <authorList>
            <person name="Chen Y."/>
            <person name="Shah S."/>
            <person name="Dougan E. K."/>
            <person name="Thang M."/>
            <person name="Chan C."/>
        </authorList>
    </citation>
    <scope>NUCLEOTIDE SEQUENCE [LARGE SCALE GENOMIC DNA]</scope>
</reference>
<feature type="compositionally biased region" description="Basic and acidic residues" evidence="1">
    <location>
        <begin position="65"/>
        <end position="80"/>
    </location>
</feature>
<name>A0ABN9UCK4_9DINO</name>
<feature type="region of interest" description="Disordered" evidence="1">
    <location>
        <begin position="159"/>
        <end position="179"/>
    </location>
</feature>
<feature type="compositionally biased region" description="Low complexity" evidence="1">
    <location>
        <begin position="314"/>
        <end position="333"/>
    </location>
</feature>
<gene>
    <name evidence="2" type="ORF">PCOR1329_LOCUS47354</name>
</gene>
<feature type="compositionally biased region" description="Basic and acidic residues" evidence="1">
    <location>
        <begin position="370"/>
        <end position="412"/>
    </location>
</feature>
<sequence>MLSSKGTIDEMEVDNIFNNIYRDPSFFALMTSKGRSNVDRTMQDLAQDMSPEGHLYSPAKWGHPLSDDQKKQAEQERIADDGDESAGKGKGTLAQELDFWKGVADNAFKVPTGSQQGAIAGRWARAMESDGEMGAKYNSITGEKKNLRKQQFREDWAKKKYDQAKDGPRSGEGAKHVRELKRSEWTQGKYLPLARIAHKLGGGALGWRQAVTMFAKCMQLGPPWIMYDPMTEALRGLHIEIAAALDLSCHISDRSLRQSFAHPIGAEGFSRVFTEAWQMRAEWSMKDDEQPPKRELKAETFAEDSEAKRRRISGKQQGAGQQSGQPADGQDAGTEAAAAPQELGKRKKRGGAGTAAESGGGKTAAAAAADEEKAKKKADKEKQKAERERQKAEKERQKAEEAAKKAQDPVEREKMAVASAKKTLFQCSQLAQQARQIIMSTEAGGRWASFKADEDLIALKQKMDELSAKVMDNSLFSKCTMTEFTKVKSVVGEKHWEAALLAVNGMGQALNSIQGNLKVLMASFELKQQRAASEKVAQAAEA</sequence>
<evidence type="ECO:0000313" key="3">
    <source>
        <dbReference type="Proteomes" id="UP001189429"/>
    </source>
</evidence>
<dbReference type="Proteomes" id="UP001189429">
    <property type="component" value="Unassembled WGS sequence"/>
</dbReference>
<keyword evidence="3" id="KW-1185">Reference proteome</keyword>
<comment type="caution">
    <text evidence="2">The sequence shown here is derived from an EMBL/GenBank/DDBJ whole genome shotgun (WGS) entry which is preliminary data.</text>
</comment>
<evidence type="ECO:0000313" key="2">
    <source>
        <dbReference type="EMBL" id="CAK0857174.1"/>
    </source>
</evidence>
<evidence type="ECO:0000256" key="1">
    <source>
        <dbReference type="SAM" id="MobiDB-lite"/>
    </source>
</evidence>
<feature type="compositionally biased region" description="Basic and acidic residues" evidence="1">
    <location>
        <begin position="283"/>
        <end position="300"/>
    </location>
</feature>
<protein>
    <submittedName>
        <fullName evidence="2">Uncharacterized protein</fullName>
    </submittedName>
</protein>